<dbReference type="GO" id="GO:0005829">
    <property type="term" value="C:cytosol"/>
    <property type="evidence" value="ECO:0007669"/>
    <property type="project" value="TreeGrafter"/>
</dbReference>
<evidence type="ECO:0000256" key="7">
    <source>
        <dbReference type="ARBA" id="ARBA00022840"/>
    </source>
</evidence>
<dbReference type="EMBL" id="CP003944">
    <property type="protein sequence ID" value="AFZ51151.1"/>
    <property type="molecule type" value="Genomic_DNA"/>
</dbReference>
<evidence type="ECO:0000256" key="3">
    <source>
        <dbReference type="ARBA" id="ARBA00016296"/>
    </source>
</evidence>
<dbReference type="AlphaFoldDB" id="K9YW42"/>
<keyword evidence="12" id="KW-1185">Reference proteome</keyword>
<evidence type="ECO:0000256" key="1">
    <source>
        <dbReference type="ARBA" id="ARBA00005790"/>
    </source>
</evidence>
<feature type="binding site" evidence="9">
    <location>
        <begin position="11"/>
        <end position="18"/>
    </location>
    <ligand>
        <name>ATP</name>
        <dbReference type="ChEBI" id="CHEBI:30616"/>
    </ligand>
</feature>
<comment type="catalytic activity">
    <reaction evidence="9">
        <text>GMP + ATP = GDP + ADP</text>
        <dbReference type="Rhea" id="RHEA:20780"/>
        <dbReference type="ChEBI" id="CHEBI:30616"/>
        <dbReference type="ChEBI" id="CHEBI:58115"/>
        <dbReference type="ChEBI" id="CHEBI:58189"/>
        <dbReference type="ChEBI" id="CHEBI:456216"/>
        <dbReference type="EC" id="2.7.4.8"/>
    </reaction>
</comment>
<accession>K9YW42</accession>
<dbReference type="NCBIfam" id="TIGR03263">
    <property type="entry name" value="guanyl_kin"/>
    <property type="match status" value="1"/>
</dbReference>
<dbReference type="Proteomes" id="UP000010482">
    <property type="component" value="Chromosome"/>
</dbReference>
<dbReference type="PROSITE" id="PS00856">
    <property type="entry name" value="GUANYLATE_KINASE_1"/>
    <property type="match status" value="1"/>
</dbReference>
<evidence type="ECO:0000256" key="5">
    <source>
        <dbReference type="ARBA" id="ARBA00022741"/>
    </source>
</evidence>
<organism evidence="11 12">
    <name type="scientific">Dactylococcopsis salina (strain PCC 8305)</name>
    <name type="common">Myxobactron salinum</name>
    <dbReference type="NCBI Taxonomy" id="13035"/>
    <lineage>
        <taxon>Bacteria</taxon>
        <taxon>Bacillati</taxon>
        <taxon>Cyanobacteriota</taxon>
        <taxon>Cyanophyceae</taxon>
        <taxon>Nodosilineales</taxon>
        <taxon>Cymatolegaceae</taxon>
        <taxon>Dactylococcopsis</taxon>
    </lineage>
</organism>
<dbReference type="EC" id="2.7.4.8" evidence="2 9"/>
<reference evidence="11" key="1">
    <citation type="submission" date="2012-04" db="EMBL/GenBank/DDBJ databases">
        <title>Finished genome of Dactylococcopsis salina PCC 8305.</title>
        <authorList>
            <consortium name="US DOE Joint Genome Institute"/>
            <person name="Gugger M."/>
            <person name="Coursin T."/>
            <person name="Rippka R."/>
            <person name="Tandeau De Marsac N."/>
            <person name="Huntemann M."/>
            <person name="Wei C.-L."/>
            <person name="Han J."/>
            <person name="Detter J.C."/>
            <person name="Han C."/>
            <person name="Tapia R."/>
            <person name="Daligault H."/>
            <person name="Chen A."/>
            <person name="Krypides N."/>
            <person name="Mavromatis K."/>
            <person name="Markowitz V."/>
            <person name="Szeto E."/>
            <person name="Ivanova N."/>
            <person name="Ovchinnikova G."/>
            <person name="Pagani I."/>
            <person name="Pati A."/>
            <person name="Goodwin L."/>
            <person name="Peters L."/>
            <person name="Pitluck S."/>
            <person name="Woyke T."/>
            <person name="Kerfeld C."/>
        </authorList>
    </citation>
    <scope>NUCLEOTIDE SEQUENCE [LARGE SCALE GENOMIC DNA]</scope>
    <source>
        <strain evidence="11">PCC 8305</strain>
    </source>
</reference>
<dbReference type="KEGG" id="dsl:Dacsa_2562"/>
<evidence type="ECO:0000256" key="4">
    <source>
        <dbReference type="ARBA" id="ARBA00022679"/>
    </source>
</evidence>
<dbReference type="SUPFAM" id="SSF52540">
    <property type="entry name" value="P-loop containing nucleoside triphosphate hydrolases"/>
    <property type="match status" value="1"/>
</dbReference>
<sequence length="183" mass="20427">MANGELIVITGPSGVGKGTLVKLLLAHHPELSVSTSATTRAPREGEVEGKDYYFLSSEEFETMIENGEFLEWAKYTGNYYGTPKKAVEEQLQAGKKVILEIEVVGARKVQESFPEATRIFILPPSLPVLEQRLEKRGKDDPKAIEQRLAEAKTEIAAAEEFDYAIVNDDIDRSLIELEKIIFQ</sequence>
<dbReference type="InterPro" id="IPR027417">
    <property type="entry name" value="P-loop_NTPase"/>
</dbReference>
<dbReference type="InterPro" id="IPR008145">
    <property type="entry name" value="GK/Ca_channel_bsu"/>
</dbReference>
<proteinExistence type="inferred from homology"/>
<dbReference type="OrthoDB" id="9808150at2"/>
<dbReference type="Gene3D" id="3.40.50.300">
    <property type="entry name" value="P-loop containing nucleotide triphosphate hydrolases"/>
    <property type="match status" value="1"/>
</dbReference>
<evidence type="ECO:0000313" key="11">
    <source>
        <dbReference type="EMBL" id="AFZ51151.1"/>
    </source>
</evidence>
<dbReference type="STRING" id="13035.Dacsa_2562"/>
<dbReference type="GO" id="GO:0004385">
    <property type="term" value="F:GMP kinase activity"/>
    <property type="evidence" value="ECO:0007669"/>
    <property type="project" value="UniProtKB-UniRule"/>
</dbReference>
<dbReference type="Pfam" id="PF00625">
    <property type="entry name" value="Guanylate_kin"/>
    <property type="match status" value="1"/>
</dbReference>
<dbReference type="HOGENOM" id="CLU_001715_1_2_3"/>
<gene>
    <name evidence="9" type="primary">gmk</name>
    <name evidence="11" type="ORF">Dacsa_2562</name>
</gene>
<comment type="subcellular location">
    <subcellularLocation>
        <location evidence="9">Cytoplasm</location>
    </subcellularLocation>
</comment>
<keyword evidence="5 9" id="KW-0547">Nucleotide-binding</keyword>
<evidence type="ECO:0000256" key="8">
    <source>
        <dbReference type="ARBA" id="ARBA00030128"/>
    </source>
</evidence>
<dbReference type="InterPro" id="IPR017665">
    <property type="entry name" value="Guanylate_kinase"/>
</dbReference>
<dbReference type="FunFam" id="3.30.63.10:FF:000002">
    <property type="entry name" value="Guanylate kinase 1"/>
    <property type="match status" value="1"/>
</dbReference>
<dbReference type="HAMAP" id="MF_00328">
    <property type="entry name" value="Guanylate_kinase"/>
    <property type="match status" value="1"/>
</dbReference>
<comment type="function">
    <text evidence="9">Essential for recycling GMP and indirectly, cGMP.</text>
</comment>
<dbReference type="PROSITE" id="PS50052">
    <property type="entry name" value="GUANYLATE_KINASE_2"/>
    <property type="match status" value="1"/>
</dbReference>
<keyword evidence="4 9" id="KW-0808">Transferase</keyword>
<dbReference type="SMART" id="SM00072">
    <property type="entry name" value="GuKc"/>
    <property type="match status" value="1"/>
</dbReference>
<protein>
    <recommendedName>
        <fullName evidence="3 9">Guanylate kinase</fullName>
        <ecNumber evidence="2 9">2.7.4.8</ecNumber>
    </recommendedName>
    <alternativeName>
        <fullName evidence="8 9">GMP kinase</fullName>
    </alternativeName>
</protein>
<dbReference type="CDD" id="cd00071">
    <property type="entry name" value="GMPK"/>
    <property type="match status" value="1"/>
</dbReference>
<dbReference type="RefSeq" id="WP_015230141.1">
    <property type="nucleotide sequence ID" value="NC_019780.1"/>
</dbReference>
<evidence type="ECO:0000256" key="9">
    <source>
        <dbReference type="HAMAP-Rule" id="MF_00328"/>
    </source>
</evidence>
<dbReference type="InterPro" id="IPR008144">
    <property type="entry name" value="Guanylate_kin-like_dom"/>
</dbReference>
<dbReference type="PANTHER" id="PTHR23117:SF13">
    <property type="entry name" value="GUANYLATE KINASE"/>
    <property type="match status" value="1"/>
</dbReference>
<dbReference type="Gene3D" id="3.30.63.10">
    <property type="entry name" value="Guanylate Kinase phosphate binding domain"/>
    <property type="match status" value="1"/>
</dbReference>
<feature type="domain" description="Guanylate kinase-like" evidence="10">
    <location>
        <begin position="4"/>
        <end position="182"/>
    </location>
</feature>
<keyword evidence="9" id="KW-0963">Cytoplasm</keyword>
<keyword evidence="7 9" id="KW-0067">ATP-binding</keyword>
<dbReference type="GO" id="GO:0005524">
    <property type="term" value="F:ATP binding"/>
    <property type="evidence" value="ECO:0007669"/>
    <property type="project" value="UniProtKB-UniRule"/>
</dbReference>
<evidence type="ECO:0000259" key="10">
    <source>
        <dbReference type="PROSITE" id="PS50052"/>
    </source>
</evidence>
<keyword evidence="6 9" id="KW-0418">Kinase</keyword>
<dbReference type="PANTHER" id="PTHR23117">
    <property type="entry name" value="GUANYLATE KINASE-RELATED"/>
    <property type="match status" value="1"/>
</dbReference>
<evidence type="ECO:0000256" key="2">
    <source>
        <dbReference type="ARBA" id="ARBA00012961"/>
    </source>
</evidence>
<dbReference type="eggNOG" id="COG0194">
    <property type="taxonomic scope" value="Bacteria"/>
</dbReference>
<comment type="similarity">
    <text evidence="1 9">Belongs to the guanylate kinase family.</text>
</comment>
<dbReference type="PATRIC" id="fig|13035.3.peg.2922"/>
<dbReference type="InterPro" id="IPR020590">
    <property type="entry name" value="Guanylate_kinase_CS"/>
</dbReference>
<evidence type="ECO:0000313" key="12">
    <source>
        <dbReference type="Proteomes" id="UP000010482"/>
    </source>
</evidence>
<evidence type="ECO:0000256" key="6">
    <source>
        <dbReference type="ARBA" id="ARBA00022777"/>
    </source>
</evidence>
<name>K9YW42_DACS8</name>